<gene>
    <name evidence="1" type="ORF">ENSA7_49310</name>
</gene>
<dbReference type="OrthoDB" id="5505132at2"/>
<dbReference type="Gene3D" id="1.20.1260.10">
    <property type="match status" value="1"/>
</dbReference>
<dbReference type="RefSeq" id="WP_106091828.1">
    <property type="nucleotide sequence ID" value="NZ_PVNL01000100.1"/>
</dbReference>
<proteinExistence type="predicted"/>
<comment type="caution">
    <text evidence="1">The sequence shown here is derived from an EMBL/GenBank/DDBJ whole genome shotgun (WGS) entry which is preliminary data.</text>
</comment>
<dbReference type="AlphaFoldDB" id="A0A2S9YIQ5"/>
<dbReference type="Proteomes" id="UP000238823">
    <property type="component" value="Unassembled WGS sequence"/>
</dbReference>
<dbReference type="EMBL" id="PVNL01000100">
    <property type="protein sequence ID" value="PRQ04998.1"/>
    <property type="molecule type" value="Genomic_DNA"/>
</dbReference>
<evidence type="ECO:0000313" key="1">
    <source>
        <dbReference type="EMBL" id="PRQ04998.1"/>
    </source>
</evidence>
<dbReference type="CDD" id="cd00657">
    <property type="entry name" value="Ferritin_like"/>
    <property type="match status" value="1"/>
</dbReference>
<sequence length="243" mass="26879">MPVDPSLEPTRRRHAAQLWTMRAHAELEAAARFSRFADELAKLDAPAQVIELAQSAAVDERRHQVRCDELVAYFGGEPSGAREQPAKPLRCDLTEPRERMLYEVVSMSCVTESLSTALLLEIQTRCEDPRVRAVVHEIVRDEVQHARLGWLHLAHEARRGPSLAWLGSRLPAMLRGTLDTPELFADGPGAGDQLDGLGGLPRANRREIFVQCLTEVVFPGLAHSGVDTSAAQAWLDQLNTRPG</sequence>
<evidence type="ECO:0008006" key="3">
    <source>
        <dbReference type="Google" id="ProtNLM"/>
    </source>
</evidence>
<protein>
    <recommendedName>
        <fullName evidence="3">Ferritin-like domain-containing protein</fullName>
    </recommendedName>
</protein>
<evidence type="ECO:0000313" key="2">
    <source>
        <dbReference type="Proteomes" id="UP000238823"/>
    </source>
</evidence>
<organism evidence="1 2">
    <name type="scientific">Enhygromyxa salina</name>
    <dbReference type="NCBI Taxonomy" id="215803"/>
    <lineage>
        <taxon>Bacteria</taxon>
        <taxon>Pseudomonadati</taxon>
        <taxon>Myxococcota</taxon>
        <taxon>Polyangia</taxon>
        <taxon>Nannocystales</taxon>
        <taxon>Nannocystaceae</taxon>
        <taxon>Enhygromyxa</taxon>
    </lineage>
</organism>
<dbReference type="SUPFAM" id="SSF47240">
    <property type="entry name" value="Ferritin-like"/>
    <property type="match status" value="1"/>
</dbReference>
<dbReference type="InterPro" id="IPR012347">
    <property type="entry name" value="Ferritin-like"/>
</dbReference>
<reference evidence="1 2" key="1">
    <citation type="submission" date="2018-03" db="EMBL/GenBank/DDBJ databases">
        <title>Draft Genome Sequences of the Obligatory Marine Myxobacteria Enhygromyxa salina SWB007.</title>
        <authorList>
            <person name="Poehlein A."/>
            <person name="Moghaddam J.A."/>
            <person name="Harms H."/>
            <person name="Alanjari M."/>
            <person name="Koenig G.M."/>
            <person name="Daniel R."/>
            <person name="Schaeberle T.F."/>
        </authorList>
    </citation>
    <scope>NUCLEOTIDE SEQUENCE [LARGE SCALE GENOMIC DNA]</scope>
    <source>
        <strain evidence="1 2">SWB007</strain>
    </source>
</reference>
<accession>A0A2S9YIQ5</accession>
<dbReference type="InterPro" id="IPR009078">
    <property type="entry name" value="Ferritin-like_SF"/>
</dbReference>
<name>A0A2S9YIQ5_9BACT</name>